<organism evidence="3 4">
    <name type="scientific">Cellvibrio fontiphilus</name>
    <dbReference type="NCBI Taxonomy" id="1815559"/>
    <lineage>
        <taxon>Bacteria</taxon>
        <taxon>Pseudomonadati</taxon>
        <taxon>Pseudomonadota</taxon>
        <taxon>Gammaproteobacteria</taxon>
        <taxon>Cellvibrionales</taxon>
        <taxon>Cellvibrionaceae</taxon>
        <taxon>Cellvibrio</taxon>
    </lineage>
</organism>
<feature type="transmembrane region" description="Helical" evidence="1">
    <location>
        <begin position="348"/>
        <end position="368"/>
    </location>
</feature>
<keyword evidence="1" id="KW-1133">Transmembrane helix</keyword>
<evidence type="ECO:0000259" key="2">
    <source>
        <dbReference type="Pfam" id="PF01757"/>
    </source>
</evidence>
<feature type="transmembrane region" description="Helical" evidence="1">
    <location>
        <begin position="88"/>
        <end position="107"/>
    </location>
</feature>
<gene>
    <name evidence="3" type="ORF">ACFODX_16110</name>
</gene>
<feature type="transmembrane region" description="Helical" evidence="1">
    <location>
        <begin position="318"/>
        <end position="336"/>
    </location>
</feature>
<proteinExistence type="predicted"/>
<evidence type="ECO:0000256" key="1">
    <source>
        <dbReference type="SAM" id="Phobius"/>
    </source>
</evidence>
<feature type="transmembrane region" description="Helical" evidence="1">
    <location>
        <begin position="12"/>
        <end position="29"/>
    </location>
</feature>
<feature type="domain" description="Acyltransferase 3" evidence="2">
    <location>
        <begin position="10"/>
        <end position="365"/>
    </location>
</feature>
<dbReference type="InterPro" id="IPR002656">
    <property type="entry name" value="Acyl_transf_3_dom"/>
</dbReference>
<feature type="transmembrane region" description="Helical" evidence="1">
    <location>
        <begin position="210"/>
        <end position="229"/>
    </location>
</feature>
<keyword evidence="3" id="KW-0012">Acyltransferase</keyword>
<feature type="transmembrane region" description="Helical" evidence="1">
    <location>
        <begin position="171"/>
        <end position="190"/>
    </location>
</feature>
<dbReference type="PANTHER" id="PTHR23028">
    <property type="entry name" value="ACETYLTRANSFERASE"/>
    <property type="match status" value="1"/>
</dbReference>
<dbReference type="Pfam" id="PF01757">
    <property type="entry name" value="Acyl_transf_3"/>
    <property type="match status" value="1"/>
</dbReference>
<dbReference type="GO" id="GO:0016746">
    <property type="term" value="F:acyltransferase activity"/>
    <property type="evidence" value="ECO:0007669"/>
    <property type="project" value="UniProtKB-KW"/>
</dbReference>
<reference evidence="4" key="1">
    <citation type="journal article" date="2019" name="Int. J. Syst. Evol. Microbiol.">
        <title>The Global Catalogue of Microorganisms (GCM) 10K type strain sequencing project: providing services to taxonomists for standard genome sequencing and annotation.</title>
        <authorList>
            <consortium name="The Broad Institute Genomics Platform"/>
            <consortium name="The Broad Institute Genome Sequencing Center for Infectious Disease"/>
            <person name="Wu L."/>
            <person name="Ma J."/>
        </authorList>
    </citation>
    <scope>NUCLEOTIDE SEQUENCE [LARGE SCALE GENOMIC DNA]</scope>
    <source>
        <strain evidence="4">KCTC 52237</strain>
    </source>
</reference>
<keyword evidence="1" id="KW-0472">Membrane</keyword>
<keyword evidence="3" id="KW-0808">Transferase</keyword>
<comment type="caution">
    <text evidence="3">The sequence shown here is derived from an EMBL/GenBank/DDBJ whole genome shotgun (WGS) entry which is preliminary data.</text>
</comment>
<keyword evidence="1" id="KW-0812">Transmembrane</keyword>
<feature type="transmembrane region" description="Helical" evidence="1">
    <location>
        <begin position="241"/>
        <end position="258"/>
    </location>
</feature>
<feature type="transmembrane region" description="Helical" evidence="1">
    <location>
        <begin position="278"/>
        <end position="297"/>
    </location>
</feature>
<dbReference type="EC" id="2.3.-.-" evidence="3"/>
<dbReference type="InterPro" id="IPR050879">
    <property type="entry name" value="Acyltransferase_3"/>
</dbReference>
<dbReference type="PANTHER" id="PTHR23028:SF53">
    <property type="entry name" value="ACYL_TRANSF_3 DOMAIN-CONTAINING PROTEIN"/>
    <property type="match status" value="1"/>
</dbReference>
<dbReference type="EMBL" id="JBHRTF010000013">
    <property type="protein sequence ID" value="MFC3117093.1"/>
    <property type="molecule type" value="Genomic_DNA"/>
</dbReference>
<keyword evidence="4" id="KW-1185">Reference proteome</keyword>
<evidence type="ECO:0000313" key="3">
    <source>
        <dbReference type="EMBL" id="MFC3117093.1"/>
    </source>
</evidence>
<feature type="transmembrane region" description="Helical" evidence="1">
    <location>
        <begin position="138"/>
        <end position="159"/>
    </location>
</feature>
<feature type="transmembrane region" description="Helical" evidence="1">
    <location>
        <begin position="49"/>
        <end position="68"/>
    </location>
</feature>
<dbReference type="Proteomes" id="UP001595555">
    <property type="component" value="Unassembled WGS sequence"/>
</dbReference>
<accession>A0ABV7FKD8</accession>
<name>A0ABV7FKD8_9GAMM</name>
<dbReference type="RefSeq" id="WP_378121048.1">
    <property type="nucleotide sequence ID" value="NZ_JBHRTF010000013.1"/>
</dbReference>
<protein>
    <submittedName>
        <fullName evidence="3">Acyltransferase family protein</fullName>
        <ecNumber evidence="3">2.3.-.-</ecNumber>
    </submittedName>
</protein>
<evidence type="ECO:0000313" key="4">
    <source>
        <dbReference type="Proteomes" id="UP001595555"/>
    </source>
</evidence>
<sequence length="393" mass="46159">MSTQSNTYDYLLILRGLSALAVVFCHYSFQLSEIIHINWFDWLFNPFGYVPVLIFFTLSGHLITLGFLQHRHEAYTFSGVKKYYLSRALRILPLYYLSILICAIIYWKATTHSPERVLSLFIFLENYKPENGIIFNHVYWTMPIEVLYFALAPGIYILSKKAVNNFGLLKTVLFVLFAFFIFTVFLFRNFEHTQNGISLTRKEWLFTARFDFFYNLQAFLLGGFSAFFIHNTKTTPRMRHRLLITWFFSVSLIIWIIFHTTTHTATRLNQFNLASPLLIYGLIPLIGFWLATIAYLNKFQSNQNNNHFLRMLEHLGKISYAMYLFHMPILTITEQLVTSKEHITPNHITSLIAVALTFLFSIIVYKFFEKPIMNLRRDSREAQQKLITAATQS</sequence>